<organism evidence="1 2">
    <name type="scientific">Rhinolophus ferrumequinum</name>
    <name type="common">Greater horseshoe bat</name>
    <dbReference type="NCBI Taxonomy" id="59479"/>
    <lineage>
        <taxon>Eukaryota</taxon>
        <taxon>Metazoa</taxon>
        <taxon>Chordata</taxon>
        <taxon>Craniata</taxon>
        <taxon>Vertebrata</taxon>
        <taxon>Euteleostomi</taxon>
        <taxon>Mammalia</taxon>
        <taxon>Eutheria</taxon>
        <taxon>Laurasiatheria</taxon>
        <taxon>Chiroptera</taxon>
        <taxon>Yinpterochiroptera</taxon>
        <taxon>Rhinolophoidea</taxon>
        <taxon>Rhinolophidae</taxon>
        <taxon>Rhinolophinae</taxon>
        <taxon>Rhinolophus</taxon>
    </lineage>
</organism>
<protein>
    <submittedName>
        <fullName evidence="1">Uncharacterized protein</fullName>
    </submittedName>
</protein>
<evidence type="ECO:0000313" key="1">
    <source>
        <dbReference type="EMBL" id="KAF6344883.1"/>
    </source>
</evidence>
<proteinExistence type="predicted"/>
<gene>
    <name evidence="1" type="ORF">mRhiFer1_010259</name>
</gene>
<dbReference type="Proteomes" id="UP000585614">
    <property type="component" value="Unassembled WGS sequence"/>
</dbReference>
<evidence type="ECO:0000313" key="2">
    <source>
        <dbReference type="Proteomes" id="UP000585614"/>
    </source>
</evidence>
<comment type="caution">
    <text evidence="1">The sequence shown here is derived from an EMBL/GenBank/DDBJ whole genome shotgun (WGS) entry which is preliminary data.</text>
</comment>
<dbReference type="AlphaFoldDB" id="A0A7J7X5D7"/>
<reference evidence="1 2" key="1">
    <citation type="journal article" date="2020" name="Nature">
        <title>Six reference-quality genomes reveal evolution of bat adaptations.</title>
        <authorList>
            <person name="Jebb D."/>
            <person name="Huang Z."/>
            <person name="Pippel M."/>
            <person name="Hughes G.M."/>
            <person name="Lavrichenko K."/>
            <person name="Devanna P."/>
            <person name="Winkler S."/>
            <person name="Jermiin L.S."/>
            <person name="Skirmuntt E.C."/>
            <person name="Katzourakis A."/>
            <person name="Burkitt-Gray L."/>
            <person name="Ray D.A."/>
            <person name="Sullivan K.A.M."/>
            <person name="Roscito J.G."/>
            <person name="Kirilenko B.M."/>
            <person name="Davalos L.M."/>
            <person name="Corthals A.P."/>
            <person name="Power M.L."/>
            <person name="Jones G."/>
            <person name="Ransome R.D."/>
            <person name="Dechmann D.K.N."/>
            <person name="Locatelli A.G."/>
            <person name="Puechmaille S.J."/>
            <person name="Fedrigo O."/>
            <person name="Jarvis E.D."/>
            <person name="Hiller M."/>
            <person name="Vernes S.C."/>
            <person name="Myers E.W."/>
            <person name="Teeling E.C."/>
        </authorList>
    </citation>
    <scope>NUCLEOTIDE SEQUENCE [LARGE SCALE GENOMIC DNA]</scope>
    <source>
        <strain evidence="1">MRhiFer1</strain>
        <tissue evidence="1">Lung</tissue>
    </source>
</reference>
<name>A0A7J7X5D7_RHIFE</name>
<sequence length="126" mass="13927">MPGTLLAPSELLLLFILRKKNSRLVVGKMHELETEDCSSQDGHTREVASSLGADSGSAVLRHLLWTQMAWRGFPGLPAPEQVSSCLECLPSPRLLKHCMCFLLVQVATPSYENQRCLQTSPNVPRV</sequence>
<dbReference type="EMBL" id="JACAGC010000009">
    <property type="protein sequence ID" value="KAF6344883.1"/>
    <property type="molecule type" value="Genomic_DNA"/>
</dbReference>
<accession>A0A7J7X5D7</accession>